<keyword evidence="4" id="KW-0460">Magnesium</keyword>
<keyword evidence="2 6" id="KW-0808">Transferase</keyword>
<dbReference type="Gene3D" id="1.10.600.10">
    <property type="entry name" value="Farnesyl Diphosphate Synthase"/>
    <property type="match status" value="1"/>
</dbReference>
<comment type="cofactor">
    <cofactor evidence="1">
        <name>Mg(2+)</name>
        <dbReference type="ChEBI" id="CHEBI:18420"/>
    </cofactor>
</comment>
<keyword evidence="5" id="KW-0414">Isoprene biosynthesis</keyword>
<keyword evidence="3" id="KW-0479">Metal-binding</keyword>
<dbReference type="GO" id="GO:0046872">
    <property type="term" value="F:metal ion binding"/>
    <property type="evidence" value="ECO:0007669"/>
    <property type="project" value="UniProtKB-KW"/>
</dbReference>
<protein>
    <recommendedName>
        <fullName evidence="8">Polyprenyl synthetase family protein</fullName>
    </recommendedName>
</protein>
<comment type="similarity">
    <text evidence="6">Belongs to the FPP/GGPP synthase family.</text>
</comment>
<dbReference type="Pfam" id="PF00348">
    <property type="entry name" value="polyprenyl_synt"/>
    <property type="match status" value="1"/>
</dbReference>
<dbReference type="InterPro" id="IPR000092">
    <property type="entry name" value="Polyprenyl_synt"/>
</dbReference>
<evidence type="ECO:0000313" key="7">
    <source>
        <dbReference type="EMBL" id="HHI49418.1"/>
    </source>
</evidence>
<evidence type="ECO:0000256" key="5">
    <source>
        <dbReference type="ARBA" id="ARBA00023229"/>
    </source>
</evidence>
<dbReference type="SUPFAM" id="SSF48576">
    <property type="entry name" value="Terpenoid synthases"/>
    <property type="match status" value="1"/>
</dbReference>
<dbReference type="CDD" id="cd00867">
    <property type="entry name" value="Trans_IPPS"/>
    <property type="match status" value="1"/>
</dbReference>
<name>A0A7J3UZX1_9CREN</name>
<dbReference type="GO" id="GO:0004659">
    <property type="term" value="F:prenyltransferase activity"/>
    <property type="evidence" value="ECO:0007669"/>
    <property type="project" value="InterPro"/>
</dbReference>
<dbReference type="InterPro" id="IPR008949">
    <property type="entry name" value="Isoprenoid_synthase_dom_sf"/>
</dbReference>
<evidence type="ECO:0000256" key="1">
    <source>
        <dbReference type="ARBA" id="ARBA00001946"/>
    </source>
</evidence>
<evidence type="ECO:0000256" key="2">
    <source>
        <dbReference type="ARBA" id="ARBA00022679"/>
    </source>
</evidence>
<proteinExistence type="inferred from homology"/>
<dbReference type="PANTHER" id="PTHR43281">
    <property type="entry name" value="FARNESYL DIPHOSPHATE SYNTHASE"/>
    <property type="match status" value="1"/>
</dbReference>
<evidence type="ECO:0000256" key="4">
    <source>
        <dbReference type="ARBA" id="ARBA00022842"/>
    </source>
</evidence>
<dbReference type="GO" id="GO:0008299">
    <property type="term" value="P:isoprenoid biosynthetic process"/>
    <property type="evidence" value="ECO:0007669"/>
    <property type="project" value="UniProtKB-KW"/>
</dbReference>
<dbReference type="EMBL" id="DRVT01000054">
    <property type="protein sequence ID" value="HHI49418.1"/>
    <property type="molecule type" value="Genomic_DNA"/>
</dbReference>
<evidence type="ECO:0008006" key="8">
    <source>
        <dbReference type="Google" id="ProtNLM"/>
    </source>
</evidence>
<evidence type="ECO:0000256" key="6">
    <source>
        <dbReference type="RuleBase" id="RU004466"/>
    </source>
</evidence>
<reference evidence="7" key="1">
    <citation type="journal article" date="2020" name="mSystems">
        <title>Genome- and Community-Level Interaction Insights into Carbon Utilization and Element Cycling Functions of Hydrothermarchaeota in Hydrothermal Sediment.</title>
        <authorList>
            <person name="Zhou Z."/>
            <person name="Liu Y."/>
            <person name="Xu W."/>
            <person name="Pan J."/>
            <person name="Luo Z.H."/>
            <person name="Li M."/>
        </authorList>
    </citation>
    <scope>NUCLEOTIDE SEQUENCE [LARGE SCALE GENOMIC DNA]</scope>
    <source>
        <strain evidence="7">SpSt-1038</strain>
    </source>
</reference>
<organism evidence="7">
    <name type="scientific">Candidatus Methanosuratincola petrocarbonis</name>
    <name type="common">ex Vanwonterghem et al. 2016</name>
    <dbReference type="NCBI Taxonomy" id="1867261"/>
    <lineage>
        <taxon>Archaea</taxon>
        <taxon>Thermoproteota</taxon>
        <taxon>Methanosuratincolia</taxon>
        <taxon>Candidatus Methanomethylicales</taxon>
        <taxon>Candidatus Methanomethylicaceae</taxon>
        <taxon>Candidatus Methanosuratincola (ex Vanwonterghem et al. 2016)</taxon>
    </lineage>
</organism>
<accession>A0A7J3UZX1</accession>
<dbReference type="PANTHER" id="PTHR43281:SF1">
    <property type="entry name" value="FARNESYL DIPHOSPHATE SYNTHASE"/>
    <property type="match status" value="1"/>
</dbReference>
<comment type="caution">
    <text evidence="7">The sequence shown here is derived from an EMBL/GenBank/DDBJ whole genome shotgun (WGS) entry which is preliminary data.</text>
</comment>
<evidence type="ECO:0000256" key="3">
    <source>
        <dbReference type="ARBA" id="ARBA00022723"/>
    </source>
</evidence>
<gene>
    <name evidence="7" type="ORF">ENL91_04520</name>
</gene>
<dbReference type="AlphaFoldDB" id="A0A7J3UZX1"/>
<sequence>MPEVQHAKDPLRASGAPLVESALKDILGAKIGSPTAKRAIRSFSRKWKDYSRAALMVMACKAVGGSPEMVAPAAKALVLSGAAFDLHDDIVDKSYVRTEKNRKTTMGLFGMEVTLLIGDAFLIEGLSQLHELREILPADKVRLVIKTIKEGLYELGSAEVEELKLVRNFNVKPKQYLRIVRMKAADVESYTRVGAIIGGATEGEINALGEFGRLLGMLVILRDDINDTFNDKCELISRITKESLPLPIVYSLNDQRVLKKLTSLIEDSSDQNIRELLDLVDENKGFERTKALMEGWVSESKALLSGIKDPKELLALFNY</sequence>